<gene>
    <name evidence="1" type="ORF">SVUK_LOCUS9099</name>
</gene>
<dbReference type="Proteomes" id="UP000270094">
    <property type="component" value="Unassembled WGS sequence"/>
</dbReference>
<accession>A0A3P7IM12</accession>
<proteinExistence type="predicted"/>
<reference evidence="1 2" key="1">
    <citation type="submission" date="2018-11" db="EMBL/GenBank/DDBJ databases">
        <authorList>
            <consortium name="Pathogen Informatics"/>
        </authorList>
    </citation>
    <scope>NUCLEOTIDE SEQUENCE [LARGE SCALE GENOMIC DNA]</scope>
</reference>
<organism evidence="1 2">
    <name type="scientific">Strongylus vulgaris</name>
    <name type="common">Blood worm</name>
    <dbReference type="NCBI Taxonomy" id="40348"/>
    <lineage>
        <taxon>Eukaryota</taxon>
        <taxon>Metazoa</taxon>
        <taxon>Ecdysozoa</taxon>
        <taxon>Nematoda</taxon>
        <taxon>Chromadorea</taxon>
        <taxon>Rhabditida</taxon>
        <taxon>Rhabditina</taxon>
        <taxon>Rhabditomorpha</taxon>
        <taxon>Strongyloidea</taxon>
        <taxon>Strongylidae</taxon>
        <taxon>Strongylus</taxon>
    </lineage>
</organism>
<protein>
    <submittedName>
        <fullName evidence="1">Uncharacterized protein</fullName>
    </submittedName>
</protein>
<keyword evidence="2" id="KW-1185">Reference proteome</keyword>
<evidence type="ECO:0000313" key="2">
    <source>
        <dbReference type="Proteomes" id="UP000270094"/>
    </source>
</evidence>
<dbReference type="AlphaFoldDB" id="A0A3P7IM12"/>
<name>A0A3P7IM12_STRVU</name>
<evidence type="ECO:0000313" key="1">
    <source>
        <dbReference type="EMBL" id="VDM74101.1"/>
    </source>
</evidence>
<sequence>MEVVVAMQTVLKQLMIALLGAPIVNRLVLLRKTGDESLPAHSLTKTSLQRNGLKAKMKQELQ</sequence>
<dbReference type="EMBL" id="UYYB01034154">
    <property type="protein sequence ID" value="VDM74101.1"/>
    <property type="molecule type" value="Genomic_DNA"/>
</dbReference>